<evidence type="ECO:0000259" key="6">
    <source>
        <dbReference type="PROSITE" id="PS50112"/>
    </source>
</evidence>
<evidence type="ECO:0000256" key="3">
    <source>
        <dbReference type="ARBA" id="ARBA00029447"/>
    </source>
</evidence>
<dbReference type="Pfam" id="PF00015">
    <property type="entry name" value="MCPsignal"/>
    <property type="match status" value="1"/>
</dbReference>
<dbReference type="PANTHER" id="PTHR32089">
    <property type="entry name" value="METHYL-ACCEPTING CHEMOTAXIS PROTEIN MCPB"/>
    <property type="match status" value="1"/>
</dbReference>
<dbReference type="SUPFAM" id="SSF58104">
    <property type="entry name" value="Methyl-accepting chemotaxis protein (MCP) signaling domain"/>
    <property type="match status" value="1"/>
</dbReference>
<dbReference type="InterPro" id="IPR035965">
    <property type="entry name" value="PAS-like_dom_sf"/>
</dbReference>
<evidence type="ECO:0000256" key="2">
    <source>
        <dbReference type="ARBA" id="ARBA00023224"/>
    </source>
</evidence>
<evidence type="ECO:0000313" key="8">
    <source>
        <dbReference type="Proteomes" id="UP001621714"/>
    </source>
</evidence>
<evidence type="ECO:0000259" key="5">
    <source>
        <dbReference type="PROSITE" id="PS50111"/>
    </source>
</evidence>
<dbReference type="SMART" id="SM00283">
    <property type="entry name" value="MA"/>
    <property type="match status" value="1"/>
</dbReference>
<dbReference type="Proteomes" id="UP001621714">
    <property type="component" value="Unassembled WGS sequence"/>
</dbReference>
<comment type="subcellular location">
    <subcellularLocation>
        <location evidence="1">Membrane</location>
    </subcellularLocation>
</comment>
<feature type="domain" description="Methyl-accepting transducer" evidence="5">
    <location>
        <begin position="477"/>
        <end position="581"/>
    </location>
</feature>
<feature type="domain" description="PAS" evidence="6">
    <location>
        <begin position="251"/>
        <end position="322"/>
    </location>
</feature>
<dbReference type="Pfam" id="PF00989">
    <property type="entry name" value="PAS"/>
    <property type="match status" value="1"/>
</dbReference>
<reference evidence="7 8" key="1">
    <citation type="submission" date="2024-02" db="EMBL/GenBank/DDBJ databases">
        <title>Marinospirillum sp. MEB 164 isolated from Lonar lake sediment.</title>
        <authorList>
            <person name="Joshi A."/>
            <person name="Thite S."/>
        </authorList>
    </citation>
    <scope>NUCLEOTIDE SEQUENCE [LARGE SCALE GENOMIC DNA]</scope>
    <source>
        <strain evidence="7 8">MEB164</strain>
    </source>
</reference>
<dbReference type="InterPro" id="IPR004090">
    <property type="entry name" value="Chemotax_Me-accpt_rcpt"/>
</dbReference>
<dbReference type="EMBL" id="JBANFI010000001">
    <property type="protein sequence ID" value="MFK7159622.1"/>
    <property type="molecule type" value="Genomic_DNA"/>
</dbReference>
<gene>
    <name evidence="7" type="ORF">V6U78_01035</name>
</gene>
<dbReference type="InterPro" id="IPR000014">
    <property type="entry name" value="PAS"/>
</dbReference>
<evidence type="ECO:0000313" key="7">
    <source>
        <dbReference type="EMBL" id="MFK7159622.1"/>
    </source>
</evidence>
<proteinExistence type="inferred from homology"/>
<accession>A0ABW8PTM1</accession>
<organism evidence="7 8">
    <name type="scientific">Marinospirillum alkalitolerans</name>
    <dbReference type="NCBI Taxonomy" id="3123374"/>
    <lineage>
        <taxon>Bacteria</taxon>
        <taxon>Pseudomonadati</taxon>
        <taxon>Pseudomonadota</taxon>
        <taxon>Gammaproteobacteria</taxon>
        <taxon>Oceanospirillales</taxon>
        <taxon>Oceanospirillaceae</taxon>
        <taxon>Marinospirillum</taxon>
    </lineage>
</organism>
<dbReference type="SUPFAM" id="SSF55785">
    <property type="entry name" value="PYP-like sensor domain (PAS domain)"/>
    <property type="match status" value="3"/>
</dbReference>
<evidence type="ECO:0000256" key="1">
    <source>
        <dbReference type="ARBA" id="ARBA00004370"/>
    </source>
</evidence>
<dbReference type="PROSITE" id="PS50111">
    <property type="entry name" value="CHEMOTAXIS_TRANSDUC_2"/>
    <property type="match status" value="1"/>
</dbReference>
<dbReference type="InterPro" id="IPR004089">
    <property type="entry name" value="MCPsignal_dom"/>
</dbReference>
<comment type="similarity">
    <text evidence="3">Belongs to the methyl-accepting chemotaxis (MCP) protein family.</text>
</comment>
<feature type="domain" description="PAS" evidence="6">
    <location>
        <begin position="127"/>
        <end position="179"/>
    </location>
</feature>
<keyword evidence="2 4" id="KW-0807">Transducer</keyword>
<dbReference type="InterPro" id="IPR013767">
    <property type="entry name" value="PAS_fold"/>
</dbReference>
<dbReference type="SMART" id="SM00091">
    <property type="entry name" value="PAS"/>
    <property type="match status" value="3"/>
</dbReference>
<name>A0ABW8PTM1_9GAMM</name>
<sequence>MFGVSFHQPEKQALEQSILAVIRIDEQNQVAFFNAAAERLTGYTAAQALGKNVAFLLPDAMQKNHDQWVNRHRQGGEDRIVGSSREVQMRHASGRLIWVSLALSLVKVGRKKHYTAMLREITAERESREALFQTLEQAIDAVVCINEHNLVTFFNQAAETLWGYQRDEVLGQNVKMLVPRAIQGEHDGYVNANRTTGRDKIVGTSREVAIERKDGEQVWGALSLSKVRLQDRIIYTAFVKDVTEEVKQRQEREMLCLVANETDNAVIITDPEGRIQYVNRGFERLTEYTLDEVKGRKPGAFLQGPETDSATVEVIRQHIQRREPFYDEILNYTKQREPYWVSLSINPVFAQDGSLKSFISVQANVSRVKEMAIDFTNKLLAIGKALMIYEIDHQHRVLNYNELFAARCADLGGAEAVIGAFSSQLSQQEQQELISQDELSKVFEYDHGSKRFNLDTRIAVMRNLKGEIERYVVFGIDISARKAVVAETQKAMQGLIASSQTIKTIVNTINGISEQTNLLALNAAIEAARAGELGRGFAVVADEVRTLAGHSRQSSNEIDGLVGETVQQIEALNDLLQQIDD</sequence>
<evidence type="ECO:0000256" key="4">
    <source>
        <dbReference type="PROSITE-ProRule" id="PRU00284"/>
    </source>
</evidence>
<dbReference type="Pfam" id="PF13426">
    <property type="entry name" value="PAS_9"/>
    <property type="match status" value="2"/>
</dbReference>
<dbReference type="PROSITE" id="PS50112">
    <property type="entry name" value="PAS"/>
    <property type="match status" value="3"/>
</dbReference>
<dbReference type="Gene3D" id="3.30.450.20">
    <property type="entry name" value="PAS domain"/>
    <property type="match status" value="3"/>
</dbReference>
<comment type="caution">
    <text evidence="7">The sequence shown here is derived from an EMBL/GenBank/DDBJ whole genome shotgun (WGS) entry which is preliminary data.</text>
</comment>
<dbReference type="SMART" id="SM00086">
    <property type="entry name" value="PAC"/>
    <property type="match status" value="4"/>
</dbReference>
<protein>
    <submittedName>
        <fullName evidence="7">PAS domain S-box protein</fullName>
    </submittedName>
</protein>
<dbReference type="PRINTS" id="PR00260">
    <property type="entry name" value="CHEMTRNSDUCR"/>
</dbReference>
<dbReference type="InterPro" id="IPR001610">
    <property type="entry name" value="PAC"/>
</dbReference>
<dbReference type="RefSeq" id="WP_405336282.1">
    <property type="nucleotide sequence ID" value="NZ_JBANFI010000001.1"/>
</dbReference>
<dbReference type="Gene3D" id="1.10.287.950">
    <property type="entry name" value="Methyl-accepting chemotaxis protein"/>
    <property type="match status" value="1"/>
</dbReference>
<dbReference type="PANTHER" id="PTHR32089:SF112">
    <property type="entry name" value="LYSOZYME-LIKE PROTEIN-RELATED"/>
    <property type="match status" value="1"/>
</dbReference>
<feature type="domain" description="PAS" evidence="6">
    <location>
        <begin position="11"/>
        <end position="76"/>
    </location>
</feature>
<keyword evidence="8" id="KW-1185">Reference proteome</keyword>
<dbReference type="NCBIfam" id="TIGR00229">
    <property type="entry name" value="sensory_box"/>
    <property type="match status" value="3"/>
</dbReference>
<dbReference type="CDD" id="cd00130">
    <property type="entry name" value="PAS"/>
    <property type="match status" value="3"/>
</dbReference>